<accession>A0A225ULV5</accession>
<keyword evidence="2" id="KW-1185">Reference proteome</keyword>
<sequence>MYLTETKRFRQDCKAKLIKEIYVDIKCRNEKGATLQIILCESFVCIVKYTREQSNGGMSSKPFSMNLLGVLGSTTREPFCSLGLLTPAHPVTEYNA</sequence>
<evidence type="ECO:0000313" key="1">
    <source>
        <dbReference type="EMBL" id="OWY94217.1"/>
    </source>
</evidence>
<dbReference type="AlphaFoldDB" id="A0A225ULV5"/>
<organism evidence="1 2">
    <name type="scientific">Phytophthora megakarya</name>
    <dbReference type="NCBI Taxonomy" id="4795"/>
    <lineage>
        <taxon>Eukaryota</taxon>
        <taxon>Sar</taxon>
        <taxon>Stramenopiles</taxon>
        <taxon>Oomycota</taxon>
        <taxon>Peronosporomycetes</taxon>
        <taxon>Peronosporales</taxon>
        <taxon>Peronosporaceae</taxon>
        <taxon>Phytophthora</taxon>
    </lineage>
</organism>
<protein>
    <submittedName>
        <fullName evidence="1">Uncharacterized protein</fullName>
    </submittedName>
</protein>
<dbReference type="EMBL" id="NBNE01014726">
    <property type="protein sequence ID" value="OWY94217.1"/>
    <property type="molecule type" value="Genomic_DNA"/>
</dbReference>
<comment type="caution">
    <text evidence="1">The sequence shown here is derived from an EMBL/GenBank/DDBJ whole genome shotgun (WGS) entry which is preliminary data.</text>
</comment>
<evidence type="ECO:0000313" key="2">
    <source>
        <dbReference type="Proteomes" id="UP000198211"/>
    </source>
</evidence>
<dbReference type="Proteomes" id="UP000198211">
    <property type="component" value="Unassembled WGS sequence"/>
</dbReference>
<proteinExistence type="predicted"/>
<gene>
    <name evidence="1" type="ORF">PHMEG_00036121</name>
</gene>
<reference evidence="2" key="1">
    <citation type="submission" date="2017-03" db="EMBL/GenBank/DDBJ databases">
        <title>Phytopthora megakarya and P. palmivora, two closely related causual agents of cacao black pod achieved similar genome size and gene model numbers by different mechanisms.</title>
        <authorList>
            <person name="Ali S."/>
            <person name="Shao J."/>
            <person name="Larry D.J."/>
            <person name="Kronmiller B."/>
            <person name="Shen D."/>
            <person name="Strem M.D."/>
            <person name="Melnick R.L."/>
            <person name="Guiltinan M.J."/>
            <person name="Tyler B.M."/>
            <person name="Meinhardt L.W."/>
            <person name="Bailey B.A."/>
        </authorList>
    </citation>
    <scope>NUCLEOTIDE SEQUENCE [LARGE SCALE GENOMIC DNA]</scope>
    <source>
        <strain evidence="2">zdho120</strain>
    </source>
</reference>
<name>A0A225ULV5_9STRA</name>